<protein>
    <submittedName>
        <fullName evidence="2">Uncharacterized protein</fullName>
    </submittedName>
</protein>
<feature type="compositionally biased region" description="Polar residues" evidence="1">
    <location>
        <begin position="80"/>
        <end position="94"/>
    </location>
</feature>
<dbReference type="Proteomes" id="UP001374535">
    <property type="component" value="Chromosome 3"/>
</dbReference>
<dbReference type="AlphaFoldDB" id="A0AAQ3NWM1"/>
<accession>A0AAQ3NWM1</accession>
<evidence type="ECO:0000256" key="1">
    <source>
        <dbReference type="SAM" id="MobiDB-lite"/>
    </source>
</evidence>
<reference evidence="2 3" key="1">
    <citation type="journal article" date="2023" name="Life. Sci Alliance">
        <title>Evolutionary insights into 3D genome organization and epigenetic landscape of Vigna mungo.</title>
        <authorList>
            <person name="Junaid A."/>
            <person name="Singh B."/>
            <person name="Bhatia S."/>
        </authorList>
    </citation>
    <scope>NUCLEOTIDE SEQUENCE [LARGE SCALE GENOMIC DNA]</scope>
    <source>
        <strain evidence="2">Urdbean</strain>
    </source>
</reference>
<keyword evidence="3" id="KW-1185">Reference proteome</keyword>
<feature type="compositionally biased region" description="Basic and acidic residues" evidence="1">
    <location>
        <begin position="97"/>
        <end position="111"/>
    </location>
</feature>
<sequence>MTLDAAAVVPAMHYLQTILPTPLSSSFFSSPLVSVLLLLRLRTPITDSLNRNNRNPLPEKDPNEGSESGVAGIGLGGTAAISTSNSLPTPNSAAASRKQEARVSKLERTEKLSLFPD</sequence>
<feature type="region of interest" description="Disordered" evidence="1">
    <location>
        <begin position="47"/>
        <end position="117"/>
    </location>
</feature>
<evidence type="ECO:0000313" key="3">
    <source>
        <dbReference type="Proteomes" id="UP001374535"/>
    </source>
</evidence>
<organism evidence="2 3">
    <name type="scientific">Vigna mungo</name>
    <name type="common">Black gram</name>
    <name type="synonym">Phaseolus mungo</name>
    <dbReference type="NCBI Taxonomy" id="3915"/>
    <lineage>
        <taxon>Eukaryota</taxon>
        <taxon>Viridiplantae</taxon>
        <taxon>Streptophyta</taxon>
        <taxon>Embryophyta</taxon>
        <taxon>Tracheophyta</taxon>
        <taxon>Spermatophyta</taxon>
        <taxon>Magnoliopsida</taxon>
        <taxon>eudicotyledons</taxon>
        <taxon>Gunneridae</taxon>
        <taxon>Pentapetalae</taxon>
        <taxon>rosids</taxon>
        <taxon>fabids</taxon>
        <taxon>Fabales</taxon>
        <taxon>Fabaceae</taxon>
        <taxon>Papilionoideae</taxon>
        <taxon>50 kb inversion clade</taxon>
        <taxon>NPAAA clade</taxon>
        <taxon>indigoferoid/millettioid clade</taxon>
        <taxon>Phaseoleae</taxon>
        <taxon>Vigna</taxon>
    </lineage>
</organism>
<name>A0AAQ3NWM1_VIGMU</name>
<dbReference type="EMBL" id="CP144698">
    <property type="protein sequence ID" value="WVZ16392.1"/>
    <property type="molecule type" value="Genomic_DNA"/>
</dbReference>
<gene>
    <name evidence="2" type="ORF">V8G54_009374</name>
</gene>
<evidence type="ECO:0000313" key="2">
    <source>
        <dbReference type="EMBL" id="WVZ16392.1"/>
    </source>
</evidence>
<proteinExistence type="predicted"/>